<dbReference type="PROSITE" id="PS50181">
    <property type="entry name" value="FBOX"/>
    <property type="match status" value="1"/>
</dbReference>
<reference evidence="4" key="1">
    <citation type="submission" date="2023-07" db="EMBL/GenBank/DDBJ databases">
        <title>A draft genome of Kazachstania heterogenica Y-27499.</title>
        <authorList>
            <person name="Donic C."/>
            <person name="Kralova J.S."/>
            <person name="Fidel L."/>
            <person name="Ben-Dor S."/>
            <person name="Jung S."/>
        </authorList>
    </citation>
    <scope>NUCLEOTIDE SEQUENCE [LARGE SCALE GENOMIC DNA]</scope>
    <source>
        <strain evidence="4">Y27499</strain>
    </source>
</reference>
<organism evidence="3 4">
    <name type="scientific">Arxiozyma heterogenica</name>
    <dbReference type="NCBI Taxonomy" id="278026"/>
    <lineage>
        <taxon>Eukaryota</taxon>
        <taxon>Fungi</taxon>
        <taxon>Dikarya</taxon>
        <taxon>Ascomycota</taxon>
        <taxon>Saccharomycotina</taxon>
        <taxon>Saccharomycetes</taxon>
        <taxon>Saccharomycetales</taxon>
        <taxon>Saccharomycetaceae</taxon>
        <taxon>Arxiozyma</taxon>
    </lineage>
</organism>
<evidence type="ECO:0000256" key="1">
    <source>
        <dbReference type="SAM" id="Phobius"/>
    </source>
</evidence>
<protein>
    <recommendedName>
        <fullName evidence="2">F-box domain-containing protein</fullName>
    </recommendedName>
</protein>
<dbReference type="Pfam" id="PF00646">
    <property type="entry name" value="F-box"/>
    <property type="match status" value="1"/>
</dbReference>
<dbReference type="SUPFAM" id="SSF81383">
    <property type="entry name" value="F-box domain"/>
    <property type="match status" value="1"/>
</dbReference>
<keyword evidence="1" id="KW-0812">Transmembrane</keyword>
<accession>A0AAN7W3H4</accession>
<feature type="transmembrane region" description="Helical" evidence="1">
    <location>
        <begin position="553"/>
        <end position="575"/>
    </location>
</feature>
<feature type="domain" description="F-box" evidence="2">
    <location>
        <begin position="4"/>
        <end position="50"/>
    </location>
</feature>
<sequence>MNSLRGINSFPIEIWNQILLNLDLKDIFHVSRCNHQIRDIVTNNVIWENIVYEIWGQYEQFDILQNYRNNNQTFHSVKKNQHGTKQLYNYWYIHFLERMYNEYRYLKILDQIVQNQWKISYWGDIYKLLQDEDFILYVPLLNDIVDSEFLTKDIYSFRPQFIDHYRVTRLKLLNCFKSSLPLKKISFELLCGFRHKLLFQFILLYKDISNYDSYNTDVNHIFFLNDDDCEKLLLQYNTMDTAFHRLLPYRHRFLELFRRILKIRNRNHRVNFNSLTTLKKLEILSNLVMNLLKRSMTRFLTKNYTEDLMILRVYSGETKGTLLIHLAILQRIFLEYGIKCQILQRHLKIYCHTSNSNGKNGQHSAFLYLTVMQDSLQCKILTEHQLRTIIGETHFNHYMKPLSKQDALRWLNHEFISNPKSNFETNQINNIFTKWDKIYCHSHLPLSNAKLRAFNIIYNSLFSKRFFNAGLKLHHILSDSFDIFMEGMTPLDYILLDYIRMRFTDLKKTEINYMTEDNLLLHQTWLRNQYMIENISPKVSITLLHPPSTEDTMIIIGNLYTFSITSTLTSIVCIINKVRTGKNKNNLIVVMDIFGDVHKVHEKDFVQNIKKMNWNTIENQNQLDLYIKIMTIIGKLGFLFDHIEIQRHQYILSPNSPE</sequence>
<proteinExistence type="predicted"/>
<evidence type="ECO:0000259" key="2">
    <source>
        <dbReference type="PROSITE" id="PS50181"/>
    </source>
</evidence>
<keyword evidence="1" id="KW-1133">Transmembrane helix</keyword>
<dbReference type="AlphaFoldDB" id="A0AAN7W3H4"/>
<keyword evidence="1" id="KW-0472">Membrane</keyword>
<dbReference type="InterPro" id="IPR001810">
    <property type="entry name" value="F-box_dom"/>
</dbReference>
<dbReference type="EMBL" id="JAWIZZ010000041">
    <property type="protein sequence ID" value="KAK5780394.1"/>
    <property type="molecule type" value="Genomic_DNA"/>
</dbReference>
<gene>
    <name evidence="3" type="ORF">RI543_002150</name>
</gene>
<evidence type="ECO:0000313" key="3">
    <source>
        <dbReference type="EMBL" id="KAK5780394.1"/>
    </source>
</evidence>
<comment type="caution">
    <text evidence="3">The sequence shown here is derived from an EMBL/GenBank/DDBJ whole genome shotgun (WGS) entry which is preliminary data.</text>
</comment>
<dbReference type="InterPro" id="IPR036047">
    <property type="entry name" value="F-box-like_dom_sf"/>
</dbReference>
<keyword evidence="4" id="KW-1185">Reference proteome</keyword>
<evidence type="ECO:0000313" key="4">
    <source>
        <dbReference type="Proteomes" id="UP001306508"/>
    </source>
</evidence>
<dbReference type="Proteomes" id="UP001306508">
    <property type="component" value="Unassembled WGS sequence"/>
</dbReference>
<dbReference type="Gene3D" id="1.20.1280.50">
    <property type="match status" value="1"/>
</dbReference>
<name>A0AAN7W3H4_9SACH</name>
<dbReference type="SMART" id="SM00256">
    <property type="entry name" value="FBOX"/>
    <property type="match status" value="1"/>
</dbReference>